<feature type="compositionally biased region" description="Low complexity" evidence="1">
    <location>
        <begin position="152"/>
        <end position="165"/>
    </location>
</feature>
<evidence type="ECO:0000256" key="1">
    <source>
        <dbReference type="SAM" id="MobiDB-lite"/>
    </source>
</evidence>
<accession>A0A8H5JTS1</accession>
<dbReference type="AlphaFoldDB" id="A0A8H5JTS1"/>
<dbReference type="Proteomes" id="UP000574317">
    <property type="component" value="Unassembled WGS sequence"/>
</dbReference>
<reference evidence="2 3" key="1">
    <citation type="submission" date="2020-05" db="EMBL/GenBank/DDBJ databases">
        <title>Identification and distribution of gene clusters putatively required for synthesis of sphingolipid metabolism inhibitors in phylogenetically diverse species of the filamentous fungus Fusarium.</title>
        <authorList>
            <person name="Kim H.-S."/>
            <person name="Busman M."/>
            <person name="Brown D.W."/>
            <person name="Divon H."/>
            <person name="Uhlig S."/>
            <person name="Proctor R.H."/>
        </authorList>
    </citation>
    <scope>NUCLEOTIDE SEQUENCE [LARGE SCALE GENOMIC DNA]</scope>
    <source>
        <strain evidence="2 3">NRRL 25196</strain>
    </source>
</reference>
<name>A0A8H5JTS1_9HYPO</name>
<dbReference type="EMBL" id="JAAOAO010000160">
    <property type="protein sequence ID" value="KAF5560000.1"/>
    <property type="molecule type" value="Genomic_DNA"/>
</dbReference>
<feature type="compositionally biased region" description="Polar residues" evidence="1">
    <location>
        <begin position="1"/>
        <end position="11"/>
    </location>
</feature>
<feature type="region of interest" description="Disordered" evidence="1">
    <location>
        <begin position="1"/>
        <end position="20"/>
    </location>
</feature>
<proteinExistence type="predicted"/>
<comment type="caution">
    <text evidence="2">The sequence shown here is derived from an EMBL/GenBank/DDBJ whole genome shotgun (WGS) entry which is preliminary data.</text>
</comment>
<evidence type="ECO:0000313" key="3">
    <source>
        <dbReference type="Proteomes" id="UP000574317"/>
    </source>
</evidence>
<organism evidence="2 3">
    <name type="scientific">Fusarium napiforme</name>
    <dbReference type="NCBI Taxonomy" id="42672"/>
    <lineage>
        <taxon>Eukaryota</taxon>
        <taxon>Fungi</taxon>
        <taxon>Dikarya</taxon>
        <taxon>Ascomycota</taxon>
        <taxon>Pezizomycotina</taxon>
        <taxon>Sordariomycetes</taxon>
        <taxon>Hypocreomycetidae</taxon>
        <taxon>Hypocreales</taxon>
        <taxon>Nectriaceae</taxon>
        <taxon>Fusarium</taxon>
        <taxon>Fusarium fujikuroi species complex</taxon>
    </lineage>
</organism>
<sequence>MAFSASTTRNLPFSPERGTADVSVNSRWFEGDKERRSLADQLQALEKKIQRDIDAAAKWQIKADELAANTAEPSSIEERFAEALLTDLYRKKREAKPETGADADAEEERYSSHFNLQAPDHICESTYVSVSAVPRLAANTQFAQRTSKPTGSFKTKFNSSNTSTTMPEKRSGSQFSSRPLAERITSVPSGTRPFYSLANHPPLPPLRRSKKDVTLRMDSIHLKHRRCLVHEFNYFDDRDRDREPKAAKRRDWHFTTMVYIIGVNAVQRWRGGMAQTKKTTARINI</sequence>
<keyword evidence="3" id="KW-1185">Reference proteome</keyword>
<evidence type="ECO:0000313" key="2">
    <source>
        <dbReference type="EMBL" id="KAF5560000.1"/>
    </source>
</evidence>
<protein>
    <submittedName>
        <fullName evidence="2">Uncharacterized protein</fullName>
    </submittedName>
</protein>
<feature type="region of interest" description="Disordered" evidence="1">
    <location>
        <begin position="143"/>
        <end position="179"/>
    </location>
</feature>
<gene>
    <name evidence="2" type="ORF">FNAPI_4398</name>
</gene>